<protein>
    <recommendedName>
        <fullName evidence="2">Clr5 domain-containing protein</fullName>
    </recommendedName>
</protein>
<comment type="caution">
    <text evidence="3">The sequence shown here is derived from an EMBL/GenBank/DDBJ whole genome shotgun (WGS) entry which is preliminary data.</text>
</comment>
<evidence type="ECO:0000259" key="2">
    <source>
        <dbReference type="Pfam" id="PF14420"/>
    </source>
</evidence>
<dbReference type="Proteomes" id="UP001316803">
    <property type="component" value="Unassembled WGS sequence"/>
</dbReference>
<reference evidence="3 4" key="1">
    <citation type="submission" date="2022-12" db="EMBL/GenBank/DDBJ databases">
        <title>Genomic features and morphological characterization of a novel Knufia sp. strain isolated from spacecraft assembly facility.</title>
        <authorList>
            <person name="Teixeira M."/>
            <person name="Chander A.M."/>
            <person name="Stajich J.E."/>
            <person name="Venkateswaran K."/>
        </authorList>
    </citation>
    <scope>NUCLEOTIDE SEQUENCE [LARGE SCALE GENOMIC DNA]</scope>
    <source>
        <strain evidence="3 4">FJI-L2-BK-P2</strain>
    </source>
</reference>
<feature type="region of interest" description="Disordered" evidence="1">
    <location>
        <begin position="317"/>
        <end position="368"/>
    </location>
</feature>
<name>A0AAN8I3M6_9EURO</name>
<gene>
    <name evidence="3" type="ORF">OHC33_006013</name>
</gene>
<sequence>MKDLSYNDEDLELPLKEVRTILRDNFGFRASARMIKARMKQWGFFQGIHPDDWLSLAILDESTNDFSGRKDHGDGRIYPTPMDGMSKFAAKAAGIADTHAVTISDEGARFVGKRPLSPKNNTISITELLDRMKKRASMDSNDDSQALLMATLMLGHKMTFTTWSDLAQLVHAGQHYIASESFCDIDGELHDDIPIQGPRAMESCCESYAFEKNKLVAEHEKSVEQFAFNLKSDLLKVLPAEETISPQPMPAPQSTLRPPHTFSHCLTIDSPVENTGSGPYASRSACEYTNACGAVAISGEQQTNIADPAERRRIKNPIAQHSYRKKLKRRPEDHKRKTVAASETSKLETPNMEPAVSKSQHTKRDESKCRNYAETNLHDNASAVLGDQYVSNNYYINSDMHTAYTNHEYWQSNHDYNICHDNIFWTQRHQQVTNWPATTPHYGWTNIIGNNIGSIVSSTMRHIMPLLRMQLQGVACWPMSAHML</sequence>
<evidence type="ECO:0000256" key="1">
    <source>
        <dbReference type="SAM" id="MobiDB-lite"/>
    </source>
</evidence>
<dbReference type="Pfam" id="PF14420">
    <property type="entry name" value="Clr5"/>
    <property type="match status" value="1"/>
</dbReference>
<accession>A0AAN8I3M6</accession>
<dbReference type="InterPro" id="IPR025676">
    <property type="entry name" value="Clr5_dom"/>
</dbReference>
<feature type="domain" description="Clr5" evidence="2">
    <location>
        <begin position="12"/>
        <end position="45"/>
    </location>
</feature>
<evidence type="ECO:0000313" key="3">
    <source>
        <dbReference type="EMBL" id="KAK5952892.1"/>
    </source>
</evidence>
<organism evidence="3 4">
    <name type="scientific">Knufia fluminis</name>
    <dbReference type="NCBI Taxonomy" id="191047"/>
    <lineage>
        <taxon>Eukaryota</taxon>
        <taxon>Fungi</taxon>
        <taxon>Dikarya</taxon>
        <taxon>Ascomycota</taxon>
        <taxon>Pezizomycotina</taxon>
        <taxon>Eurotiomycetes</taxon>
        <taxon>Chaetothyriomycetidae</taxon>
        <taxon>Chaetothyriales</taxon>
        <taxon>Trichomeriaceae</taxon>
        <taxon>Knufia</taxon>
    </lineage>
</organism>
<keyword evidence="4" id="KW-1185">Reference proteome</keyword>
<evidence type="ECO:0000313" key="4">
    <source>
        <dbReference type="Proteomes" id="UP001316803"/>
    </source>
</evidence>
<dbReference type="AlphaFoldDB" id="A0AAN8I3M6"/>
<proteinExistence type="predicted"/>
<dbReference type="EMBL" id="JAKLMC020000013">
    <property type="protein sequence ID" value="KAK5952892.1"/>
    <property type="molecule type" value="Genomic_DNA"/>
</dbReference>